<name>A0A317SW00_9PEZI</name>
<evidence type="ECO:0000256" key="1">
    <source>
        <dbReference type="SAM" id="Phobius"/>
    </source>
</evidence>
<proteinExistence type="predicted"/>
<gene>
    <name evidence="2" type="ORF">C7212DRAFT_313834</name>
</gene>
<reference evidence="2 3" key="1">
    <citation type="submission" date="2018-03" db="EMBL/GenBank/DDBJ databases">
        <title>Genomes of Pezizomycetes fungi and the evolution of truffles.</title>
        <authorList>
            <person name="Murat C."/>
            <person name="Payen T."/>
            <person name="Noel B."/>
            <person name="Kuo A."/>
            <person name="Martin F.M."/>
        </authorList>
    </citation>
    <scope>NUCLEOTIDE SEQUENCE [LARGE SCALE GENOMIC DNA]</scope>
    <source>
        <strain evidence="2">091103-1</strain>
    </source>
</reference>
<dbReference type="EMBL" id="PYWC01000020">
    <property type="protein sequence ID" value="PWW77717.1"/>
    <property type="molecule type" value="Genomic_DNA"/>
</dbReference>
<feature type="non-terminal residue" evidence="2">
    <location>
        <position position="1"/>
    </location>
</feature>
<comment type="caution">
    <text evidence="2">The sequence shown here is derived from an EMBL/GenBank/DDBJ whole genome shotgun (WGS) entry which is preliminary data.</text>
</comment>
<keyword evidence="1" id="KW-1133">Transmembrane helix</keyword>
<accession>A0A317SW00</accession>
<evidence type="ECO:0000313" key="2">
    <source>
        <dbReference type="EMBL" id="PWW77717.1"/>
    </source>
</evidence>
<sequence>SKSQESESHHFRLYSDTFIFYSVIFLTFFQLPLCGWLDYGCPETFPYKCR</sequence>
<protein>
    <submittedName>
        <fullName evidence="2">Uncharacterized protein</fullName>
    </submittedName>
</protein>
<keyword evidence="1" id="KW-0812">Transmembrane</keyword>
<dbReference type="Proteomes" id="UP000246991">
    <property type="component" value="Unassembled WGS sequence"/>
</dbReference>
<feature type="transmembrane region" description="Helical" evidence="1">
    <location>
        <begin position="18"/>
        <end position="41"/>
    </location>
</feature>
<keyword evidence="1" id="KW-0472">Membrane</keyword>
<evidence type="ECO:0000313" key="3">
    <source>
        <dbReference type="Proteomes" id="UP000246991"/>
    </source>
</evidence>
<dbReference type="AlphaFoldDB" id="A0A317SW00"/>
<keyword evidence="3" id="KW-1185">Reference proteome</keyword>
<organism evidence="2 3">
    <name type="scientific">Tuber magnatum</name>
    <name type="common">white Piedmont truffle</name>
    <dbReference type="NCBI Taxonomy" id="42249"/>
    <lineage>
        <taxon>Eukaryota</taxon>
        <taxon>Fungi</taxon>
        <taxon>Dikarya</taxon>
        <taxon>Ascomycota</taxon>
        <taxon>Pezizomycotina</taxon>
        <taxon>Pezizomycetes</taxon>
        <taxon>Pezizales</taxon>
        <taxon>Tuberaceae</taxon>
        <taxon>Tuber</taxon>
    </lineage>
</organism>